<evidence type="ECO:0000256" key="8">
    <source>
        <dbReference type="ARBA" id="ARBA00022898"/>
    </source>
</evidence>
<comment type="cofactor">
    <cofactor evidence="1">
        <name>pyridoxal 5'-phosphate</name>
        <dbReference type="ChEBI" id="CHEBI:597326"/>
    </cofactor>
</comment>
<name>W6Z773_COCMI</name>
<accession>W6Z773</accession>
<dbReference type="PANTHER" id="PTHR42885">
    <property type="entry name" value="HISTIDINOL-PHOSPHATE AMINOTRANSFERASE-RELATED"/>
    <property type="match status" value="1"/>
</dbReference>
<feature type="region of interest" description="Disordered" evidence="12">
    <location>
        <begin position="413"/>
        <end position="435"/>
    </location>
</feature>
<dbReference type="eggNOG" id="KOG0633">
    <property type="taxonomic scope" value="Eukaryota"/>
</dbReference>
<comment type="similarity">
    <text evidence="3">Belongs to the class-II pyridoxal-phosphate-dependent aminotransferase family.</text>
</comment>
<keyword evidence="8" id="KW-0663">Pyridoxal phosphate</keyword>
<keyword evidence="9" id="KW-0368">Histidine biosynthesis</keyword>
<keyword evidence="6" id="KW-0028">Amino-acid biosynthesis</keyword>
<evidence type="ECO:0000313" key="15">
    <source>
        <dbReference type="Proteomes" id="UP000054032"/>
    </source>
</evidence>
<evidence type="ECO:0000256" key="1">
    <source>
        <dbReference type="ARBA" id="ARBA00001933"/>
    </source>
</evidence>
<dbReference type="GO" id="GO:0004400">
    <property type="term" value="F:histidinol-phosphate transaminase activity"/>
    <property type="evidence" value="ECO:0007669"/>
    <property type="project" value="UniProtKB-EC"/>
</dbReference>
<evidence type="ECO:0000256" key="9">
    <source>
        <dbReference type="ARBA" id="ARBA00023102"/>
    </source>
</evidence>
<evidence type="ECO:0000256" key="6">
    <source>
        <dbReference type="ARBA" id="ARBA00022605"/>
    </source>
</evidence>
<gene>
    <name evidence="14" type="ORF">COCMIDRAFT_4972</name>
</gene>
<dbReference type="PANTHER" id="PTHR42885:SF2">
    <property type="entry name" value="HISTIDINOL-PHOSPHATE AMINOTRANSFERASE"/>
    <property type="match status" value="1"/>
</dbReference>
<evidence type="ECO:0000256" key="3">
    <source>
        <dbReference type="ARBA" id="ARBA00008392"/>
    </source>
</evidence>
<dbReference type="Gene3D" id="3.40.640.10">
    <property type="entry name" value="Type I PLP-dependent aspartate aminotransferase-like (Major domain)"/>
    <property type="match status" value="1"/>
</dbReference>
<keyword evidence="7" id="KW-0808">Transferase</keyword>
<dbReference type="KEGG" id="bor:COCMIDRAFT_4972"/>
<dbReference type="Gene3D" id="3.90.1150.10">
    <property type="entry name" value="Aspartate Aminotransferase, domain 1"/>
    <property type="match status" value="1"/>
</dbReference>
<dbReference type="EC" id="2.6.1.9" evidence="4"/>
<dbReference type="Pfam" id="PF00155">
    <property type="entry name" value="Aminotran_1_2"/>
    <property type="match status" value="1"/>
</dbReference>
<dbReference type="InterPro" id="IPR015421">
    <property type="entry name" value="PyrdxlP-dep_Trfase_major"/>
</dbReference>
<evidence type="ECO:0000256" key="10">
    <source>
        <dbReference type="ARBA" id="ARBA00030262"/>
    </source>
</evidence>
<dbReference type="PROSITE" id="PS00599">
    <property type="entry name" value="AA_TRANSFER_CLASS_2"/>
    <property type="match status" value="1"/>
</dbReference>
<evidence type="ECO:0000256" key="2">
    <source>
        <dbReference type="ARBA" id="ARBA00005011"/>
    </source>
</evidence>
<dbReference type="STRING" id="930090.W6Z773"/>
<protein>
    <recommendedName>
        <fullName evidence="4">histidinol-phosphate transaminase</fullName>
        <ecNumber evidence="4">2.6.1.9</ecNumber>
    </recommendedName>
    <alternativeName>
        <fullName evidence="10">Imidazole acetol-phosphate transaminase</fullName>
    </alternativeName>
</protein>
<comment type="catalytic activity">
    <reaction evidence="11">
        <text>L-histidinol phosphate + 2-oxoglutarate = 3-(imidazol-4-yl)-2-oxopropyl phosphate + L-glutamate</text>
        <dbReference type="Rhea" id="RHEA:23744"/>
        <dbReference type="ChEBI" id="CHEBI:16810"/>
        <dbReference type="ChEBI" id="CHEBI:29985"/>
        <dbReference type="ChEBI" id="CHEBI:57766"/>
        <dbReference type="ChEBI" id="CHEBI:57980"/>
        <dbReference type="EC" id="2.6.1.9"/>
    </reaction>
</comment>
<evidence type="ECO:0000259" key="13">
    <source>
        <dbReference type="Pfam" id="PF00155"/>
    </source>
</evidence>
<organism evidence="14 15">
    <name type="scientific">Bipolaris oryzae ATCC 44560</name>
    <dbReference type="NCBI Taxonomy" id="930090"/>
    <lineage>
        <taxon>Eukaryota</taxon>
        <taxon>Fungi</taxon>
        <taxon>Dikarya</taxon>
        <taxon>Ascomycota</taxon>
        <taxon>Pezizomycotina</taxon>
        <taxon>Dothideomycetes</taxon>
        <taxon>Pleosporomycetidae</taxon>
        <taxon>Pleosporales</taxon>
        <taxon>Pleosporineae</taxon>
        <taxon>Pleosporaceae</taxon>
        <taxon>Bipolaris</taxon>
    </lineage>
</organism>
<dbReference type="InterPro" id="IPR001917">
    <property type="entry name" value="Aminotrans_II_pyridoxalP_BS"/>
</dbReference>
<dbReference type="InterPro" id="IPR004839">
    <property type="entry name" value="Aminotransferase_I/II_large"/>
</dbReference>
<evidence type="ECO:0000256" key="11">
    <source>
        <dbReference type="ARBA" id="ARBA00047481"/>
    </source>
</evidence>
<dbReference type="GeneID" id="19124448"/>
<dbReference type="SUPFAM" id="SSF53383">
    <property type="entry name" value="PLP-dependent transferases"/>
    <property type="match status" value="1"/>
</dbReference>
<evidence type="ECO:0000256" key="7">
    <source>
        <dbReference type="ARBA" id="ARBA00022679"/>
    </source>
</evidence>
<dbReference type="AlphaFoldDB" id="W6Z773"/>
<dbReference type="RefSeq" id="XP_007687600.1">
    <property type="nucleotide sequence ID" value="XM_007689410.1"/>
</dbReference>
<dbReference type="EMBL" id="KI963976">
    <property type="protein sequence ID" value="EUC45835.1"/>
    <property type="molecule type" value="Genomic_DNA"/>
</dbReference>
<reference evidence="14 15" key="1">
    <citation type="journal article" date="2013" name="PLoS Genet.">
        <title>Comparative genome structure, secondary metabolite, and effector coding capacity across Cochliobolus pathogens.</title>
        <authorList>
            <person name="Condon B.J."/>
            <person name="Leng Y."/>
            <person name="Wu D."/>
            <person name="Bushley K.E."/>
            <person name="Ohm R.A."/>
            <person name="Otillar R."/>
            <person name="Martin J."/>
            <person name="Schackwitz W."/>
            <person name="Grimwood J."/>
            <person name="MohdZainudin N."/>
            <person name="Xue C."/>
            <person name="Wang R."/>
            <person name="Manning V.A."/>
            <person name="Dhillon B."/>
            <person name="Tu Z.J."/>
            <person name="Steffenson B.J."/>
            <person name="Salamov A."/>
            <person name="Sun H."/>
            <person name="Lowry S."/>
            <person name="LaButti K."/>
            <person name="Han J."/>
            <person name="Copeland A."/>
            <person name="Lindquist E."/>
            <person name="Barry K."/>
            <person name="Schmutz J."/>
            <person name="Baker S.E."/>
            <person name="Ciuffetti L.M."/>
            <person name="Grigoriev I.V."/>
            <person name="Zhong S."/>
            <person name="Turgeon B.G."/>
        </authorList>
    </citation>
    <scope>NUCLEOTIDE SEQUENCE [LARGE SCALE GENOMIC DNA]</scope>
    <source>
        <strain evidence="14 15">ATCC 44560</strain>
    </source>
</reference>
<feature type="compositionally biased region" description="Basic and acidic residues" evidence="12">
    <location>
        <begin position="419"/>
        <end position="435"/>
    </location>
</feature>
<dbReference type="InterPro" id="IPR015422">
    <property type="entry name" value="PyrdxlP-dep_Trfase_small"/>
</dbReference>
<dbReference type="HOGENOM" id="CLU_017584_3_1_1"/>
<evidence type="ECO:0000256" key="5">
    <source>
        <dbReference type="ARBA" id="ARBA00022576"/>
    </source>
</evidence>
<dbReference type="GO" id="GO:0000105">
    <property type="term" value="P:L-histidine biosynthetic process"/>
    <property type="evidence" value="ECO:0007669"/>
    <property type="project" value="UniProtKB-KW"/>
</dbReference>
<dbReference type="CDD" id="cd00609">
    <property type="entry name" value="AAT_like"/>
    <property type="match status" value="1"/>
</dbReference>
<dbReference type="Proteomes" id="UP000054032">
    <property type="component" value="Unassembled WGS sequence"/>
</dbReference>
<comment type="pathway">
    <text evidence="2">Amino-acid biosynthesis; L-histidine biosynthesis; L-histidine from 5-phospho-alpha-D-ribose 1-diphosphate: step 7/9.</text>
</comment>
<sequence length="435" mass="47514">MAPKNTAFDLQKCARPNILALEPYRCARDDYKDDGTNILLDANENAYGPGLSLTGETKSKANGASDSSYAIDIDLLGLNRYPDPHQEELKQLLCNLRNTHTHTSKKITPANLFVGVGSDEAIDALIRAFCVPGKEKILTCPPTYGMYSVSAQVNDVSLVKVPLQTPSFDLDVPAILDALDQDKNIKLAYLCSPGNPTGKLLKKEDVQRVLEHQWNGVVVLDEAYIDFSPDGTSLAEWVSEWPNLVVMQTLSKAFGLAGIRLGAAFADPAIAQILNNMKAPYNIPNPTSQLARAALSPKHLDVMHKNRNAIVEQRDRMIHELPKIAGVGPLHGGTESNFLLYQILDAPADQGGKPSNETALAVYEGLAEEKGVVVRFRGKEHGCLGCLRITVGTEKEVDRFLQELQATLKAIHQRTGKLGGKDEERREKEASDVVA</sequence>
<dbReference type="OrthoDB" id="2015537at2759"/>
<dbReference type="HAMAP" id="MF_01023">
    <property type="entry name" value="HisC_aminotrans_2"/>
    <property type="match status" value="1"/>
</dbReference>
<evidence type="ECO:0000256" key="4">
    <source>
        <dbReference type="ARBA" id="ARBA00012748"/>
    </source>
</evidence>
<dbReference type="GO" id="GO:0030170">
    <property type="term" value="F:pyridoxal phosphate binding"/>
    <property type="evidence" value="ECO:0007669"/>
    <property type="project" value="InterPro"/>
</dbReference>
<proteinExistence type="inferred from homology"/>
<dbReference type="InterPro" id="IPR005861">
    <property type="entry name" value="HisP_aminotrans"/>
</dbReference>
<keyword evidence="5" id="KW-0032">Aminotransferase</keyword>
<dbReference type="NCBIfam" id="TIGR01141">
    <property type="entry name" value="hisC"/>
    <property type="match status" value="1"/>
</dbReference>
<feature type="domain" description="Aminotransferase class I/classII large" evidence="13">
    <location>
        <begin position="76"/>
        <end position="403"/>
    </location>
</feature>
<dbReference type="InterPro" id="IPR015424">
    <property type="entry name" value="PyrdxlP-dep_Trfase"/>
</dbReference>
<evidence type="ECO:0000313" key="14">
    <source>
        <dbReference type="EMBL" id="EUC45835.1"/>
    </source>
</evidence>
<keyword evidence="15" id="KW-1185">Reference proteome</keyword>
<evidence type="ECO:0000256" key="12">
    <source>
        <dbReference type="SAM" id="MobiDB-lite"/>
    </source>
</evidence>